<dbReference type="AlphaFoldDB" id="A0AAD5GNY4"/>
<gene>
    <name evidence="1" type="ORF">M8C21_018336</name>
</gene>
<feature type="non-terminal residue" evidence="1">
    <location>
        <position position="1"/>
    </location>
</feature>
<accession>A0AAD5GNY4</accession>
<evidence type="ECO:0000313" key="1">
    <source>
        <dbReference type="EMBL" id="KAI7749755.1"/>
    </source>
</evidence>
<name>A0AAD5GNY4_AMBAR</name>
<reference evidence="1" key="1">
    <citation type="submission" date="2022-06" db="EMBL/GenBank/DDBJ databases">
        <title>Uncovering the hologenomic basis of an extraordinary plant invasion.</title>
        <authorList>
            <person name="Bieker V.C."/>
            <person name="Martin M.D."/>
            <person name="Gilbert T."/>
            <person name="Hodgins K."/>
            <person name="Battlay P."/>
            <person name="Petersen B."/>
            <person name="Wilson J."/>
        </authorList>
    </citation>
    <scope>NUCLEOTIDE SEQUENCE</scope>
    <source>
        <strain evidence="1">AA19_3_7</strain>
        <tissue evidence="1">Leaf</tissue>
    </source>
</reference>
<evidence type="ECO:0000313" key="2">
    <source>
        <dbReference type="Proteomes" id="UP001206925"/>
    </source>
</evidence>
<keyword evidence="2" id="KW-1185">Reference proteome</keyword>
<protein>
    <submittedName>
        <fullName evidence="1">Uncharacterized protein</fullName>
    </submittedName>
</protein>
<organism evidence="1 2">
    <name type="scientific">Ambrosia artemisiifolia</name>
    <name type="common">Common ragweed</name>
    <dbReference type="NCBI Taxonomy" id="4212"/>
    <lineage>
        <taxon>Eukaryota</taxon>
        <taxon>Viridiplantae</taxon>
        <taxon>Streptophyta</taxon>
        <taxon>Embryophyta</taxon>
        <taxon>Tracheophyta</taxon>
        <taxon>Spermatophyta</taxon>
        <taxon>Magnoliopsida</taxon>
        <taxon>eudicotyledons</taxon>
        <taxon>Gunneridae</taxon>
        <taxon>Pentapetalae</taxon>
        <taxon>asterids</taxon>
        <taxon>campanulids</taxon>
        <taxon>Asterales</taxon>
        <taxon>Asteraceae</taxon>
        <taxon>Asteroideae</taxon>
        <taxon>Heliantheae alliance</taxon>
        <taxon>Heliantheae</taxon>
        <taxon>Ambrosia</taxon>
    </lineage>
</organism>
<dbReference type="EMBL" id="JAMZMK010006284">
    <property type="protein sequence ID" value="KAI7749755.1"/>
    <property type="molecule type" value="Genomic_DNA"/>
</dbReference>
<comment type="caution">
    <text evidence="1">The sequence shown here is derived from an EMBL/GenBank/DDBJ whole genome shotgun (WGS) entry which is preliminary data.</text>
</comment>
<sequence length="143" mass="15815">LFTQPSSSQNSHWSQFRLQSLTRLTFLPGYHKYSAHCLKRQGGGREAAVVAGDGVEWLWGRQGVSDGGGYGSHVEWLAGRWRSNHRLMLPSQLAATITTMAALNSGRMVCFRQKFQLATCFKAAVSAFSAGDLGESYSRRKMV</sequence>
<dbReference type="Proteomes" id="UP001206925">
    <property type="component" value="Unassembled WGS sequence"/>
</dbReference>
<proteinExistence type="predicted"/>